<dbReference type="PANTHER" id="PTHR30146">
    <property type="entry name" value="LACI-RELATED TRANSCRIPTIONAL REPRESSOR"/>
    <property type="match status" value="1"/>
</dbReference>
<dbReference type="InterPro" id="IPR001761">
    <property type="entry name" value="Peripla_BP/Lac1_sug-bd_dom"/>
</dbReference>
<keyword evidence="3" id="KW-0804">Transcription</keyword>
<accession>A0A0B1Q4J1</accession>
<protein>
    <recommendedName>
        <fullName evidence="4">HTH lacI-type domain-containing protein</fullName>
    </recommendedName>
</protein>
<dbReference type="PROSITE" id="PS00356">
    <property type="entry name" value="HTH_LACI_1"/>
    <property type="match status" value="1"/>
</dbReference>
<dbReference type="InterPro" id="IPR028082">
    <property type="entry name" value="Peripla_BP_I"/>
</dbReference>
<dbReference type="STRING" id="370622.LA66_14605"/>
<dbReference type="Gene3D" id="1.10.260.40">
    <property type="entry name" value="lambda repressor-like DNA-binding domains"/>
    <property type="match status" value="1"/>
</dbReference>
<gene>
    <name evidence="5" type="ORF">LA66_14605</name>
</gene>
<proteinExistence type="predicted"/>
<dbReference type="GO" id="GO:0000976">
    <property type="term" value="F:transcription cis-regulatory region binding"/>
    <property type="evidence" value="ECO:0007669"/>
    <property type="project" value="TreeGrafter"/>
</dbReference>
<keyword evidence="1" id="KW-0805">Transcription regulation</keyword>
<dbReference type="GO" id="GO:0003700">
    <property type="term" value="F:DNA-binding transcription factor activity"/>
    <property type="evidence" value="ECO:0007669"/>
    <property type="project" value="TreeGrafter"/>
</dbReference>
<evidence type="ECO:0000259" key="4">
    <source>
        <dbReference type="PROSITE" id="PS50932"/>
    </source>
</evidence>
<dbReference type="CDD" id="cd01392">
    <property type="entry name" value="HTH_LacI"/>
    <property type="match status" value="1"/>
</dbReference>
<sequence>MSERSKAGRVPTLVDVAAEAGVSRATASLVLRGSKAITPATRSRVEAAMQALGYVYNRNAARLRAHSTQTVGVILPNLTNPFFATLLAGVESQVEPEGFSVLLGNCNEDPDRQDLFINRMRENGVDGFIVCPADRTERASLQRLTDHAIPLVQILRRVDGADSDFAGVDFKALAADVVQRLVALGHRRIAFVSGNMDHSVQRERIQGFRAGMKAAGLDPFLIMSIPLTHADGRASAPFLMQRASPPTAILCFNDVVALGLHRGLQDLGLVIGRDVSLVGIDNVAECDLMVPGLASVETAPFRIGAAAGELFLRRLAAPEAPTSARLEETAFVPRPSCGPVEP</sequence>
<evidence type="ECO:0000256" key="3">
    <source>
        <dbReference type="ARBA" id="ARBA00023163"/>
    </source>
</evidence>
<dbReference type="InterPro" id="IPR000843">
    <property type="entry name" value="HTH_LacI"/>
</dbReference>
<dbReference type="EMBL" id="JRFJ01000004">
    <property type="protein sequence ID" value="KHJ53832.1"/>
    <property type="molecule type" value="Genomic_DNA"/>
</dbReference>
<evidence type="ECO:0000256" key="2">
    <source>
        <dbReference type="ARBA" id="ARBA00023125"/>
    </source>
</evidence>
<dbReference type="Pfam" id="PF00532">
    <property type="entry name" value="Peripla_BP_1"/>
    <property type="match status" value="1"/>
</dbReference>
<evidence type="ECO:0000313" key="6">
    <source>
        <dbReference type="Proteomes" id="UP000030826"/>
    </source>
</evidence>
<dbReference type="PROSITE" id="PS50932">
    <property type="entry name" value="HTH_LACI_2"/>
    <property type="match status" value="1"/>
</dbReference>
<feature type="domain" description="HTH lacI-type" evidence="4">
    <location>
        <begin position="11"/>
        <end position="65"/>
    </location>
</feature>
<dbReference type="Gene3D" id="3.40.50.2300">
    <property type="match status" value="2"/>
</dbReference>
<evidence type="ECO:0000256" key="1">
    <source>
        <dbReference type="ARBA" id="ARBA00023015"/>
    </source>
</evidence>
<dbReference type="Pfam" id="PF00356">
    <property type="entry name" value="LacI"/>
    <property type="match status" value="1"/>
</dbReference>
<keyword evidence="2" id="KW-0238">DNA-binding</keyword>
<dbReference type="RefSeq" id="WP_039194656.1">
    <property type="nucleotide sequence ID" value="NZ_JRFJ01000004.1"/>
</dbReference>
<dbReference type="Proteomes" id="UP000030826">
    <property type="component" value="Unassembled WGS sequence"/>
</dbReference>
<dbReference type="AlphaFoldDB" id="A0A0B1Q4J1"/>
<dbReference type="SMART" id="SM00354">
    <property type="entry name" value="HTH_LACI"/>
    <property type="match status" value="1"/>
</dbReference>
<reference evidence="5 6" key="1">
    <citation type="submission" date="2014-09" db="EMBL/GenBank/DDBJ databases">
        <title>Isolation and characterization of Aurantimonas altamirensis ON-56566 from clinical sample following a dog bite.</title>
        <authorList>
            <person name="Eshaghi A."/>
            <person name="Li A."/>
            <person name="Shahinas D."/>
            <person name="Bahn P."/>
            <person name="Kus J.V."/>
            <person name="Patel S.N."/>
        </authorList>
    </citation>
    <scope>NUCLEOTIDE SEQUENCE [LARGE SCALE GENOMIC DNA]</scope>
    <source>
        <strain evidence="5 6">ON-56566</strain>
    </source>
</reference>
<dbReference type="CDD" id="cd06289">
    <property type="entry name" value="PBP1_MalI-like"/>
    <property type="match status" value="1"/>
</dbReference>
<dbReference type="SUPFAM" id="SSF53822">
    <property type="entry name" value="Periplasmic binding protein-like I"/>
    <property type="match status" value="1"/>
</dbReference>
<dbReference type="SUPFAM" id="SSF47413">
    <property type="entry name" value="lambda repressor-like DNA-binding domains"/>
    <property type="match status" value="1"/>
</dbReference>
<dbReference type="PANTHER" id="PTHR30146:SF109">
    <property type="entry name" value="HTH-TYPE TRANSCRIPTIONAL REGULATOR GALS"/>
    <property type="match status" value="1"/>
</dbReference>
<name>A0A0B1Q4J1_9HYPH</name>
<comment type="caution">
    <text evidence="5">The sequence shown here is derived from an EMBL/GenBank/DDBJ whole genome shotgun (WGS) entry which is preliminary data.</text>
</comment>
<dbReference type="InterPro" id="IPR010982">
    <property type="entry name" value="Lambda_DNA-bd_dom_sf"/>
</dbReference>
<evidence type="ECO:0000313" key="5">
    <source>
        <dbReference type="EMBL" id="KHJ53832.1"/>
    </source>
</evidence>
<organism evidence="5 6">
    <name type="scientific">Aureimonas altamirensis</name>
    <dbReference type="NCBI Taxonomy" id="370622"/>
    <lineage>
        <taxon>Bacteria</taxon>
        <taxon>Pseudomonadati</taxon>
        <taxon>Pseudomonadota</taxon>
        <taxon>Alphaproteobacteria</taxon>
        <taxon>Hyphomicrobiales</taxon>
        <taxon>Aurantimonadaceae</taxon>
        <taxon>Aureimonas</taxon>
    </lineage>
</organism>